<dbReference type="InterPro" id="IPR000182">
    <property type="entry name" value="GNAT_dom"/>
</dbReference>
<keyword evidence="2" id="KW-0012">Acyltransferase</keyword>
<organism evidence="5">
    <name type="scientific">Sinomonas puerhi</name>
    <dbReference type="NCBI Taxonomy" id="3238584"/>
    <lineage>
        <taxon>Bacteria</taxon>
        <taxon>Bacillati</taxon>
        <taxon>Actinomycetota</taxon>
        <taxon>Actinomycetes</taxon>
        <taxon>Micrococcales</taxon>
        <taxon>Micrococcaceae</taxon>
        <taxon>Sinomonas</taxon>
    </lineage>
</organism>
<evidence type="ECO:0000256" key="3">
    <source>
        <dbReference type="SAM" id="MobiDB-lite"/>
    </source>
</evidence>
<sequence length="185" mass="19788">MDAPAGPMQPTRPPESTLATRPATAADWPRIRDIYAAGIEAGDATFESAPPATWEAFAAAKEFVLVAEDTGEGAGGAGRVLGWTGAGRVSARAVYRGVVEHSLYVDPADGGRGIGTLLMRALLDESRAHGIWTVQATVFPENAASLALHRRFGFREVGRRERIALMAHGRLAGTWRDTVLLELRL</sequence>
<protein>
    <submittedName>
        <fullName evidence="5">N-acetyltransferase family protein</fullName>
    </submittedName>
</protein>
<dbReference type="RefSeq" id="WP_369045954.1">
    <property type="nucleotide sequence ID" value="NZ_CP163302.1"/>
</dbReference>
<evidence type="ECO:0000259" key="4">
    <source>
        <dbReference type="PROSITE" id="PS51186"/>
    </source>
</evidence>
<dbReference type="PROSITE" id="PS51186">
    <property type="entry name" value="GNAT"/>
    <property type="match status" value="1"/>
</dbReference>
<dbReference type="CDD" id="cd04301">
    <property type="entry name" value="NAT_SF"/>
    <property type="match status" value="1"/>
</dbReference>
<dbReference type="GO" id="GO:0016747">
    <property type="term" value="F:acyltransferase activity, transferring groups other than amino-acyl groups"/>
    <property type="evidence" value="ECO:0007669"/>
    <property type="project" value="InterPro"/>
</dbReference>
<feature type="domain" description="N-acetyltransferase" evidence="4">
    <location>
        <begin position="18"/>
        <end position="185"/>
    </location>
</feature>
<dbReference type="EMBL" id="CP163302">
    <property type="protein sequence ID" value="XDP45420.1"/>
    <property type="molecule type" value="Genomic_DNA"/>
</dbReference>
<keyword evidence="1" id="KW-0808">Transferase</keyword>
<feature type="region of interest" description="Disordered" evidence="3">
    <location>
        <begin position="1"/>
        <end position="23"/>
    </location>
</feature>
<dbReference type="PANTHER" id="PTHR43072:SF23">
    <property type="entry name" value="UPF0039 PROTEIN C11D3.02C"/>
    <property type="match status" value="1"/>
</dbReference>
<dbReference type="Gene3D" id="3.40.630.30">
    <property type="match status" value="1"/>
</dbReference>
<evidence type="ECO:0000313" key="5">
    <source>
        <dbReference type="EMBL" id="XDP45420.1"/>
    </source>
</evidence>
<dbReference type="PANTHER" id="PTHR43072">
    <property type="entry name" value="N-ACETYLTRANSFERASE"/>
    <property type="match status" value="1"/>
</dbReference>
<name>A0AB39L3J7_9MICC</name>
<accession>A0AB39L3J7</accession>
<evidence type="ECO:0000256" key="2">
    <source>
        <dbReference type="ARBA" id="ARBA00023315"/>
    </source>
</evidence>
<proteinExistence type="predicted"/>
<evidence type="ECO:0000256" key="1">
    <source>
        <dbReference type="ARBA" id="ARBA00022679"/>
    </source>
</evidence>
<dbReference type="Pfam" id="PF00583">
    <property type="entry name" value="Acetyltransf_1"/>
    <property type="match status" value="1"/>
</dbReference>
<dbReference type="KEGG" id="spue:AB5L97_19530"/>
<reference evidence="5" key="1">
    <citation type="submission" date="2024-07" db="EMBL/GenBank/DDBJ databases">
        <authorList>
            <person name="fu j."/>
        </authorList>
    </citation>
    <scope>NUCLEOTIDE SEQUENCE</scope>
    <source>
        <strain evidence="5">P10A9</strain>
    </source>
</reference>
<dbReference type="AlphaFoldDB" id="A0AB39L3J7"/>
<gene>
    <name evidence="5" type="ORF">AB5L97_19530</name>
</gene>
<dbReference type="InterPro" id="IPR016181">
    <property type="entry name" value="Acyl_CoA_acyltransferase"/>
</dbReference>
<dbReference type="SUPFAM" id="SSF55729">
    <property type="entry name" value="Acyl-CoA N-acyltransferases (Nat)"/>
    <property type="match status" value="1"/>
</dbReference>